<dbReference type="InterPro" id="IPR004837">
    <property type="entry name" value="NaCa_Exmemb"/>
</dbReference>
<keyword evidence="5 7" id="KW-0472">Membrane</keyword>
<feature type="transmembrane region" description="Helical" evidence="7">
    <location>
        <begin position="62"/>
        <end position="84"/>
    </location>
</feature>
<feature type="transmembrane region" description="Helical" evidence="7">
    <location>
        <begin position="697"/>
        <end position="719"/>
    </location>
</feature>
<dbReference type="AlphaFoldDB" id="A0A0G4GYI9"/>
<keyword evidence="4 7" id="KW-1133">Transmembrane helix</keyword>
<feature type="domain" description="Sodium/calcium exchanger membrane region" evidence="8">
    <location>
        <begin position="663"/>
        <end position="817"/>
    </location>
</feature>
<evidence type="ECO:0000256" key="1">
    <source>
        <dbReference type="ARBA" id="ARBA00004141"/>
    </source>
</evidence>
<protein>
    <recommendedName>
        <fullName evidence="8">Sodium/calcium exchanger membrane region domain-containing protein</fullName>
    </recommendedName>
</protein>
<feature type="compositionally biased region" description="Low complexity" evidence="6">
    <location>
        <begin position="473"/>
        <end position="483"/>
    </location>
</feature>
<dbReference type="GO" id="GO:0008324">
    <property type="term" value="F:monoatomic cation transmembrane transporter activity"/>
    <property type="evidence" value="ECO:0007669"/>
    <property type="project" value="TreeGrafter"/>
</dbReference>
<evidence type="ECO:0000256" key="6">
    <source>
        <dbReference type="SAM" id="MobiDB-lite"/>
    </source>
</evidence>
<feature type="transmembrane region" description="Helical" evidence="7">
    <location>
        <begin position="731"/>
        <end position="752"/>
    </location>
</feature>
<dbReference type="VEuPathDB" id="CryptoDB:Cvel_23911"/>
<sequence>MAQEARHRKALQNEKAWQPLACDRVASLDPEERCETAMRCDDEKKESEIPYLTLSHCVLVDPGWICFCLSLCFFFWLGALSLLAEAHLCPALIKTSDALKLSEGTAGATVMAFGNAAGEIMLGVSVSLAAPTLAESAENLKISIGQLMGGALFTLCVVTGAVILAVPAETPLQVRPVDLIRDTTFMAAAGGTAIVFGLRGHVAWWIGGLLFAVYVLYVAIALATPPAATVSSSEMVDEGGEESGNQIRMSIQEWSEKGSETMRDNGGGGQQRGYVVAGAGGAADLTHPLNAHTQEEEGGAACVDQEELHLDYEYTPPNSASAQRNRRGTLAEMFGFSRPPVSAAEALTGLRMSVLGESGPTRGSFGEAREVNLHSRQEDPQTQPQVVKGQGQGEGQKEGRAPSSSFLQRSPPAAPMASPGQAPKEESREKGGGQAHQSSRLLAEGFRGGENEVEEEGSGTRVRAWSDFPLPLPASSGPSPSSARSKFPSPSAGSSHPRTGGGSLSLSFEGGAHRQRQGLRGRERERRWKRIGSGSLSLITRLSLDSDTVVTAMSLKPKLYVNAERVAEEEGWEGMSGWHRLTFIVFSPLRFLWFLTIPSLTGWNRAIFSLNPFCLSLFFSLFLQLSFDWTLSLLVVGRVGSFLLFALTRHNTKEPQGLWWALPVAFVMALWWMKTVSDELAATIKVVADVSGVDKTVIGMTVLSWAAGWPDVVACVALVRAGRANMSLAGALGGNVFMYFGGLSVILLLTGLKFQNSMGERGGQIPFLAGMQSVTAACCLAGICLVALVTTACCRWTLRRCLAWLLLVLYAVSLGVTISFEFLSGKSAPGDGSTAPSDWGLVD</sequence>
<evidence type="ECO:0000256" key="5">
    <source>
        <dbReference type="ARBA" id="ARBA00023136"/>
    </source>
</evidence>
<feature type="transmembrane region" description="Helical" evidence="7">
    <location>
        <begin position="657"/>
        <end position="673"/>
    </location>
</feature>
<dbReference type="PANTHER" id="PTHR12266:SF0">
    <property type="entry name" value="MITOCHONDRIAL SODIUM_CALCIUM EXCHANGER PROTEIN"/>
    <property type="match status" value="1"/>
</dbReference>
<feature type="transmembrane region" description="Helical" evidence="7">
    <location>
        <begin position="179"/>
        <end position="198"/>
    </location>
</feature>
<keyword evidence="3 7" id="KW-0812">Transmembrane</keyword>
<evidence type="ECO:0000256" key="3">
    <source>
        <dbReference type="ARBA" id="ARBA00022692"/>
    </source>
</evidence>
<evidence type="ECO:0000256" key="2">
    <source>
        <dbReference type="ARBA" id="ARBA00022448"/>
    </source>
</evidence>
<feature type="compositionally biased region" description="Low complexity" evidence="6">
    <location>
        <begin position="380"/>
        <end position="389"/>
    </location>
</feature>
<dbReference type="InterPro" id="IPR051359">
    <property type="entry name" value="CaCA_antiporter"/>
</dbReference>
<dbReference type="Gene3D" id="1.20.1420.30">
    <property type="entry name" value="NCX, central ion-binding region"/>
    <property type="match status" value="2"/>
</dbReference>
<evidence type="ECO:0000313" key="9">
    <source>
        <dbReference type="EMBL" id="CEM36191.1"/>
    </source>
</evidence>
<evidence type="ECO:0000256" key="7">
    <source>
        <dbReference type="SAM" id="Phobius"/>
    </source>
</evidence>
<accession>A0A0G4GYI9</accession>
<keyword evidence="2" id="KW-0813">Transport</keyword>
<feature type="transmembrane region" description="Helical" evidence="7">
    <location>
        <begin position="204"/>
        <end position="223"/>
    </location>
</feature>
<comment type="subcellular location">
    <subcellularLocation>
        <location evidence="1">Membrane</location>
        <topology evidence="1">Multi-pass membrane protein</topology>
    </subcellularLocation>
</comment>
<dbReference type="GO" id="GO:0016020">
    <property type="term" value="C:membrane"/>
    <property type="evidence" value="ECO:0007669"/>
    <property type="project" value="UniProtKB-SubCell"/>
</dbReference>
<proteinExistence type="predicted"/>
<dbReference type="PANTHER" id="PTHR12266">
    <property type="entry name" value="NA+/CA2+ K+ INDEPENDENT EXCHANGER"/>
    <property type="match status" value="1"/>
</dbReference>
<feature type="transmembrane region" description="Helical" evidence="7">
    <location>
        <begin position="621"/>
        <end position="645"/>
    </location>
</feature>
<feature type="region of interest" description="Disordered" evidence="6">
    <location>
        <begin position="373"/>
        <end position="525"/>
    </location>
</feature>
<gene>
    <name evidence="9" type="ORF">Cvel_23911</name>
</gene>
<evidence type="ECO:0000259" key="8">
    <source>
        <dbReference type="Pfam" id="PF01699"/>
    </source>
</evidence>
<organism evidence="9">
    <name type="scientific">Chromera velia CCMP2878</name>
    <dbReference type="NCBI Taxonomy" id="1169474"/>
    <lineage>
        <taxon>Eukaryota</taxon>
        <taxon>Sar</taxon>
        <taxon>Alveolata</taxon>
        <taxon>Colpodellida</taxon>
        <taxon>Chromeraceae</taxon>
        <taxon>Chromera</taxon>
    </lineage>
</organism>
<dbReference type="EMBL" id="CDMZ01001683">
    <property type="protein sequence ID" value="CEM36191.1"/>
    <property type="molecule type" value="Genomic_DNA"/>
</dbReference>
<name>A0A0G4GYI9_9ALVE</name>
<feature type="domain" description="Sodium/calcium exchanger membrane region" evidence="8">
    <location>
        <begin position="70"/>
        <end position="222"/>
    </location>
</feature>
<feature type="transmembrane region" description="Helical" evidence="7">
    <location>
        <begin position="764"/>
        <end position="789"/>
    </location>
</feature>
<feature type="transmembrane region" description="Helical" evidence="7">
    <location>
        <begin position="105"/>
        <end position="130"/>
    </location>
</feature>
<feature type="transmembrane region" description="Helical" evidence="7">
    <location>
        <begin position="142"/>
        <end position="167"/>
    </location>
</feature>
<feature type="transmembrane region" description="Helical" evidence="7">
    <location>
        <begin position="801"/>
        <end position="820"/>
    </location>
</feature>
<dbReference type="InterPro" id="IPR044880">
    <property type="entry name" value="NCX_ion-bd_dom_sf"/>
</dbReference>
<reference evidence="9" key="1">
    <citation type="submission" date="2014-11" db="EMBL/GenBank/DDBJ databases">
        <authorList>
            <person name="Otto D Thomas"/>
            <person name="Naeem Raeece"/>
        </authorList>
    </citation>
    <scope>NUCLEOTIDE SEQUENCE</scope>
</reference>
<evidence type="ECO:0000256" key="4">
    <source>
        <dbReference type="ARBA" id="ARBA00022989"/>
    </source>
</evidence>
<dbReference type="Pfam" id="PF01699">
    <property type="entry name" value="Na_Ca_ex"/>
    <property type="match status" value="2"/>
</dbReference>